<dbReference type="Gene3D" id="2.40.128.640">
    <property type="match status" value="1"/>
</dbReference>
<organism evidence="2 4">
    <name type="scientific">Capnocytophaga catalasegens</name>
    <dbReference type="NCBI Taxonomy" id="1004260"/>
    <lineage>
        <taxon>Bacteria</taxon>
        <taxon>Pseudomonadati</taxon>
        <taxon>Bacteroidota</taxon>
        <taxon>Flavobacteriia</taxon>
        <taxon>Flavobacteriales</taxon>
        <taxon>Flavobacteriaceae</taxon>
        <taxon>Capnocytophaga</taxon>
    </lineage>
</organism>
<protein>
    <submittedName>
        <fullName evidence="2">Copper resistance protein</fullName>
    </submittedName>
</protein>
<feature type="region of interest" description="Disordered" evidence="1">
    <location>
        <begin position="19"/>
        <end position="47"/>
    </location>
</feature>
<dbReference type="InterPro" id="IPR007298">
    <property type="entry name" value="Cu-R_lipoprotein_NlpE"/>
</dbReference>
<comment type="caution">
    <text evidence="2">The sequence shown here is derived from an EMBL/GenBank/DDBJ whole genome shotgun (WGS) entry which is preliminary data.</text>
</comment>
<accession>A0AAV5AXM8</accession>
<evidence type="ECO:0000313" key="4">
    <source>
        <dbReference type="Proteomes" id="UP001207736"/>
    </source>
</evidence>
<evidence type="ECO:0000313" key="3">
    <source>
        <dbReference type="EMBL" id="GJM53229.1"/>
    </source>
</evidence>
<dbReference type="Proteomes" id="UP001207736">
    <property type="component" value="Unassembled WGS sequence"/>
</dbReference>
<dbReference type="Pfam" id="PF04170">
    <property type="entry name" value="NlpE"/>
    <property type="match status" value="1"/>
</dbReference>
<name>A0AAV5AXM8_9FLAO</name>
<dbReference type="AlphaFoldDB" id="A0AAV5AXM8"/>
<keyword evidence="5" id="KW-1185">Reference proteome</keyword>
<dbReference type="RefSeq" id="WP_264845310.1">
    <property type="nucleotide sequence ID" value="NZ_BPMA01000007.1"/>
</dbReference>
<evidence type="ECO:0000313" key="5">
    <source>
        <dbReference type="Proteomes" id="UP001208692"/>
    </source>
</evidence>
<evidence type="ECO:0000313" key="2">
    <source>
        <dbReference type="EMBL" id="GJM51354.1"/>
    </source>
</evidence>
<dbReference type="EMBL" id="BQKB01000031">
    <property type="protein sequence ID" value="GJM53229.1"/>
    <property type="molecule type" value="Genomic_DNA"/>
</dbReference>
<proteinExistence type="predicted"/>
<evidence type="ECO:0000256" key="1">
    <source>
        <dbReference type="SAM" id="MobiDB-lite"/>
    </source>
</evidence>
<sequence>MKRVILTVTGLILFASCNNNPKQTTSTTTETATQQEMTQPDTHTSQNSLDWAGTYKGTIPAASSSGIEVTLELMNDNTYKKKEVYLDEKDGTFNEEGTFTWSSDGSKITLKSQKGDTQLYKLIEGGVILLDADGNEITGELASHYILKKAN</sequence>
<feature type="compositionally biased region" description="Low complexity" evidence="1">
    <location>
        <begin position="23"/>
        <end position="39"/>
    </location>
</feature>
<dbReference type="PROSITE" id="PS51257">
    <property type="entry name" value="PROKAR_LIPOPROTEIN"/>
    <property type="match status" value="1"/>
</dbReference>
<gene>
    <name evidence="2" type="primary">nlpE</name>
    <name evidence="2" type="ORF">RCZ15_23270</name>
    <name evidence="3" type="ORF">RCZ16_15460</name>
</gene>
<reference evidence="2 5" key="1">
    <citation type="submission" date="2021-11" db="EMBL/GenBank/DDBJ databases">
        <title>Draft genome sequence of Capnocytophaga sp. strain KC07075 isolated from cat oral cavity.</title>
        <authorList>
            <person name="Suzuki M."/>
            <person name="Imaoka K."/>
            <person name="Kimura M."/>
            <person name="Morikawa S."/>
            <person name="Maeda K."/>
        </authorList>
    </citation>
    <scope>NUCLEOTIDE SEQUENCE</scope>
    <source>
        <strain evidence="2">KC07075</strain>
        <strain evidence="3 5">KC07079</strain>
    </source>
</reference>
<dbReference type="EMBL" id="BQKA01000050">
    <property type="protein sequence ID" value="GJM51354.1"/>
    <property type="molecule type" value="Genomic_DNA"/>
</dbReference>
<dbReference type="Proteomes" id="UP001208692">
    <property type="component" value="Unassembled WGS sequence"/>
</dbReference>